<evidence type="ECO:0000313" key="2">
    <source>
        <dbReference type="EMBL" id="RKD95820.1"/>
    </source>
</evidence>
<reference evidence="2 3" key="1">
    <citation type="submission" date="2018-09" db="EMBL/GenBank/DDBJ databases">
        <title>Genomic Encyclopedia of Archaeal and Bacterial Type Strains, Phase II (KMG-II): from individual species to whole genera.</title>
        <authorList>
            <person name="Goeker M."/>
        </authorList>
    </citation>
    <scope>NUCLEOTIDE SEQUENCE [LARGE SCALE GENOMIC DNA]</scope>
    <source>
        <strain evidence="2 3">DSM 13151</strain>
    </source>
</reference>
<accession>A0A3R7HYG9</accession>
<comment type="caution">
    <text evidence="2">The sequence shown here is derived from an EMBL/GenBank/DDBJ whole genome shotgun (WGS) entry which is preliminary data.</text>
</comment>
<organism evidence="2 3">
    <name type="scientific">Halopiger aswanensis</name>
    <dbReference type="NCBI Taxonomy" id="148449"/>
    <lineage>
        <taxon>Archaea</taxon>
        <taxon>Methanobacteriati</taxon>
        <taxon>Methanobacteriota</taxon>
        <taxon>Stenosarchaea group</taxon>
        <taxon>Halobacteria</taxon>
        <taxon>Halobacteriales</taxon>
        <taxon>Natrialbaceae</taxon>
        <taxon>Halopiger</taxon>
    </lineage>
</organism>
<feature type="region of interest" description="Disordered" evidence="1">
    <location>
        <begin position="91"/>
        <end position="191"/>
    </location>
</feature>
<dbReference type="AlphaFoldDB" id="A0A3R7HYG9"/>
<dbReference type="Proteomes" id="UP000283805">
    <property type="component" value="Unassembled WGS sequence"/>
</dbReference>
<dbReference type="EMBL" id="RAPO01000002">
    <property type="protein sequence ID" value="RKD95820.1"/>
    <property type="molecule type" value="Genomic_DNA"/>
</dbReference>
<proteinExistence type="predicted"/>
<feature type="region of interest" description="Disordered" evidence="1">
    <location>
        <begin position="28"/>
        <end position="60"/>
    </location>
</feature>
<protein>
    <submittedName>
        <fullName evidence="2">Uncharacterized protein</fullName>
    </submittedName>
</protein>
<evidence type="ECO:0000256" key="1">
    <source>
        <dbReference type="SAM" id="MobiDB-lite"/>
    </source>
</evidence>
<evidence type="ECO:0000313" key="3">
    <source>
        <dbReference type="Proteomes" id="UP000283805"/>
    </source>
</evidence>
<keyword evidence="3" id="KW-1185">Reference proteome</keyword>
<gene>
    <name evidence="2" type="ORF">ATJ93_2683</name>
</gene>
<sequence>MKSSELVIDHCQNRGQQLYYNDRRSTPPIRVATMSSDPTQLRRPRAPRGMSRGGTRGTAAPVFRGTLRCTRIRTRIRTRARIRFRLHGRHRSYPVSHTPNPITKAVSASVPGRSPCPTGVGRGEPEPTPTARSSDSDRCYPIGARSSQWGETALPPVSIPASVTGTTGRSRRRRRRGERDRVTDGGPSLVE</sequence>
<name>A0A3R7HYG9_9EURY</name>